<organism evidence="1 2">
    <name type="scientific">Giardia intestinalis</name>
    <name type="common">Giardia lamblia</name>
    <dbReference type="NCBI Taxonomy" id="5741"/>
    <lineage>
        <taxon>Eukaryota</taxon>
        <taxon>Metamonada</taxon>
        <taxon>Diplomonadida</taxon>
        <taxon>Hexamitidae</taxon>
        <taxon>Giardiinae</taxon>
        <taxon>Giardia</taxon>
    </lineage>
</organism>
<dbReference type="VEuPathDB" id="GiardiaDB:GL50581_1110"/>
<dbReference type="VEuPathDB" id="GiardiaDB:GL50803_0010697"/>
<protein>
    <submittedName>
        <fullName evidence="1">Uncharacterized protein</fullName>
    </submittedName>
</protein>
<accession>V6TWP6</accession>
<dbReference type="VEuPathDB" id="GiardiaDB:QR46_2846"/>
<proteinExistence type="predicted"/>
<gene>
    <name evidence="1" type="ORF">GSB_10697</name>
</gene>
<reference evidence="2" key="1">
    <citation type="submission" date="2012-02" db="EMBL/GenBank/DDBJ databases">
        <title>Genome sequencing of Giardia lamblia Genotypes A2 and B isolates (DH and GS) and comparative analysis with the genomes of Genotypes A1 and E (WB and Pig).</title>
        <authorList>
            <person name="Adam R."/>
            <person name="Dahlstrom E."/>
            <person name="Martens C."/>
            <person name="Bruno D."/>
            <person name="Barbian K."/>
            <person name="Porcella S.F."/>
            <person name="Nash T."/>
        </authorList>
    </citation>
    <scope>NUCLEOTIDE SEQUENCE</scope>
    <source>
        <strain evidence="2">GS</strain>
    </source>
</reference>
<dbReference type="VEuPathDB" id="GiardiaDB:DHA2_10697"/>
<dbReference type="EMBL" id="AHHH01000062">
    <property type="protein sequence ID" value="ESU43019.1"/>
    <property type="molecule type" value="Genomic_DNA"/>
</dbReference>
<dbReference type="Proteomes" id="UP000018040">
    <property type="component" value="Unassembled WGS sequence"/>
</dbReference>
<dbReference type="AlphaFoldDB" id="V6TWP6"/>
<name>V6TWP6_GIAIN</name>
<evidence type="ECO:0000313" key="1">
    <source>
        <dbReference type="EMBL" id="ESU43019.1"/>
    </source>
</evidence>
<evidence type="ECO:0000313" key="2">
    <source>
        <dbReference type="Proteomes" id="UP000018040"/>
    </source>
</evidence>
<dbReference type="OrthoDB" id="10252860at2759"/>
<sequence>VFSENRFSAQQVHMTTRDIEGVVAEWDLERSQREDISSIVTELLAAADAKIADTRTPYDVIAAEFLVETIANAAMLSIPAPSPPAIPKLTICTAAPGVNDSAVTNAVTKVSDHLATKSVVRTHHVSRIQVNQASVQIVDPSSDKVKIASTLDDAPLTGQFDPATIKFLRPASNAGARKHAMERLVKDAKSTRTRNTITQQHNDRKQEILNLLNLNTKGSYAARRNKIEELPDNLYYVVDSAGKIIGLFKNQPPAQLAQISEMAVKAKNAKVIGANRNADLHTDLRHLSESEIRSEATSMIKSQINDDASSIGKSLTTFQKDNVNVLSILVPSQGVIFKGDGKVKKGPVDERVRNGMRGQH</sequence>
<comment type="caution">
    <text evidence="1">The sequence shown here is derived from an EMBL/GenBank/DDBJ whole genome shotgun (WGS) entry which is preliminary data.</text>
</comment>
<feature type="non-terminal residue" evidence="1">
    <location>
        <position position="1"/>
    </location>
</feature>
<reference evidence="1 2" key="2">
    <citation type="journal article" date="2013" name="Genome Biol. Evol.">
        <title>Genome sequencing of Giardia lamblia genotypes A2 and B isolates (DH and GS) and comparative analysis with the genomes of genotypes A1 and E (WB and Pig).</title>
        <authorList>
            <person name="Adam R.D."/>
            <person name="Dahlstrom E.W."/>
            <person name="Martens C.A."/>
            <person name="Bruno D.P."/>
            <person name="Barbian K.D."/>
            <person name="Ricklefs S.M."/>
            <person name="Hernandez M.M."/>
            <person name="Narla N.P."/>
            <person name="Patel R.B."/>
            <person name="Porcella S.F."/>
            <person name="Nash T.E."/>
        </authorList>
    </citation>
    <scope>NUCLEOTIDE SEQUENCE [LARGE SCALE GENOMIC DNA]</scope>
    <source>
        <strain evidence="1 2">GS</strain>
    </source>
</reference>